<evidence type="ECO:0000313" key="2">
    <source>
        <dbReference type="Proteomes" id="UP000003672"/>
    </source>
</evidence>
<sequence>MSLVSILLNKLLIFFSNKNTIRYTKIFSNLSKQDKKFVLAMAQSSNERVTIKEIREKLNQPSNFIANYRRRLLDDRIIKATNYGEVAFTLPFFKEYILQQYRFEQKMDY</sequence>
<dbReference type="EMBL" id="ACGO02000001">
    <property type="protein sequence ID" value="EFJ70676.1"/>
    <property type="molecule type" value="Genomic_DNA"/>
</dbReference>
<protein>
    <submittedName>
        <fullName evidence="1">Uncharacterized protein</fullName>
    </submittedName>
</protein>
<gene>
    <name evidence="1" type="ORF">HMPREF0514_11120</name>
</gene>
<dbReference type="AlphaFoldDB" id="A0AA87A6V7"/>
<reference evidence="1 2" key="1">
    <citation type="submission" date="2010-06" db="EMBL/GenBank/DDBJ databases">
        <authorList>
            <person name="Muzny D."/>
            <person name="Qin X."/>
            <person name="Buhay C."/>
            <person name="Dugan-Rocha S."/>
            <person name="Ding Y."/>
            <person name="Chen G."/>
            <person name="Hawes A."/>
            <person name="Holder M."/>
            <person name="Jhangiani S."/>
            <person name="Johnson A."/>
            <person name="Khan Z."/>
            <person name="Li Z."/>
            <person name="Liu W."/>
            <person name="Liu X."/>
            <person name="Perez L."/>
            <person name="Shen H."/>
            <person name="Wang Q."/>
            <person name="Watt J."/>
            <person name="Xi L."/>
            <person name="Xin Y."/>
            <person name="Zhou J."/>
            <person name="Deng J."/>
            <person name="Jiang H."/>
            <person name="Liu Y."/>
            <person name="Qu J."/>
            <person name="Song X.-Z."/>
            <person name="Zhang L."/>
            <person name="Villasana D."/>
            <person name="Johnson A."/>
            <person name="Liu J."/>
            <person name="Liyanage D."/>
            <person name="Lorensuhewa L."/>
            <person name="Robinson T."/>
            <person name="Song A."/>
            <person name="Song B.-B."/>
            <person name="Dinh H."/>
            <person name="Thornton R."/>
            <person name="Coyle M."/>
            <person name="Francisco L."/>
            <person name="Jackson L."/>
            <person name="Javaid M."/>
            <person name="Korchina V."/>
            <person name="Kovar C."/>
            <person name="Mata R."/>
            <person name="Mathew T."/>
            <person name="Ngo R."/>
            <person name="Nguyen L."/>
            <person name="Nguyen N."/>
            <person name="Okwuonu G."/>
            <person name="Ongeri F."/>
            <person name="Pham C."/>
            <person name="Simmons D."/>
            <person name="Wilczek-Boney K."/>
            <person name="Hale W."/>
            <person name="Jakkamsetti A."/>
            <person name="Pham P."/>
            <person name="Ruth R."/>
            <person name="San Lucas F."/>
            <person name="Warren J."/>
            <person name="Zhang J."/>
            <person name="Zhao Z."/>
            <person name="Zhou C."/>
            <person name="Zhu D."/>
            <person name="Lee S."/>
            <person name="Bess C."/>
            <person name="Blankenburg K."/>
            <person name="Forbes L."/>
            <person name="Fu Q."/>
            <person name="Gubbala S."/>
            <person name="Hirani K."/>
            <person name="Jayaseelan J.C."/>
            <person name="Lara F."/>
            <person name="Munidasa M."/>
            <person name="Palculict T."/>
            <person name="Patil S."/>
            <person name="Pu L.-L."/>
            <person name="Saada N."/>
            <person name="Tang L."/>
            <person name="Weissenberger G."/>
            <person name="Zhu Y."/>
            <person name="Hemphill L."/>
            <person name="Shang Y."/>
            <person name="Youmans B."/>
            <person name="Ayvaz T."/>
            <person name="Ross M."/>
            <person name="Santibanez J."/>
            <person name="Aqrawi P."/>
            <person name="Gross S."/>
            <person name="Joshi V."/>
            <person name="Fowler G."/>
            <person name="Nazareth L."/>
            <person name="Reid J."/>
            <person name="Worley K."/>
            <person name="Petrosino J."/>
            <person name="Highlander S."/>
            <person name="Gibbs R."/>
        </authorList>
    </citation>
    <scope>NUCLEOTIDE SEQUENCE [LARGE SCALE GENOMIC DNA]</scope>
    <source>
        <strain evidence="1 2">JV-V03</strain>
    </source>
</reference>
<evidence type="ECO:0000313" key="1">
    <source>
        <dbReference type="EMBL" id="EFJ70676.1"/>
    </source>
</evidence>
<dbReference type="Proteomes" id="UP000003672">
    <property type="component" value="Unassembled WGS sequence"/>
</dbReference>
<organism evidence="1 2">
    <name type="scientific">Lactobacillus paragasseri JV-V03</name>
    <dbReference type="NCBI Taxonomy" id="525326"/>
    <lineage>
        <taxon>Bacteria</taxon>
        <taxon>Bacillati</taxon>
        <taxon>Bacillota</taxon>
        <taxon>Bacilli</taxon>
        <taxon>Lactobacillales</taxon>
        <taxon>Lactobacillaceae</taxon>
        <taxon>Lactobacillus</taxon>
    </lineage>
</organism>
<comment type="caution">
    <text evidence="1">The sequence shown here is derived from an EMBL/GenBank/DDBJ whole genome shotgun (WGS) entry which is preliminary data.</text>
</comment>
<proteinExistence type="predicted"/>
<name>A0AA87A6V7_9LACO</name>
<accession>A0AA87A6V7</accession>